<comment type="catalytic activity">
    <reaction evidence="15">
        <text>a menaquinone + NADH + H(+) = a menaquinol + NAD(+)</text>
        <dbReference type="Rhea" id="RHEA:29235"/>
        <dbReference type="Rhea" id="RHEA-COMP:9537"/>
        <dbReference type="Rhea" id="RHEA-COMP:9539"/>
        <dbReference type="ChEBI" id="CHEBI:15378"/>
        <dbReference type="ChEBI" id="CHEBI:16374"/>
        <dbReference type="ChEBI" id="CHEBI:18151"/>
        <dbReference type="ChEBI" id="CHEBI:57540"/>
        <dbReference type="ChEBI" id="CHEBI:57945"/>
    </reaction>
</comment>
<evidence type="ECO:0000256" key="9">
    <source>
        <dbReference type="ARBA" id="ARBA00022827"/>
    </source>
</evidence>
<keyword evidence="11" id="KW-0560">Oxidoreductase</keyword>
<keyword evidence="9" id="KW-0274">FAD</keyword>
<evidence type="ECO:0000256" key="13">
    <source>
        <dbReference type="ARBA" id="ARBA00023136"/>
    </source>
</evidence>
<dbReference type="GO" id="GO:0050136">
    <property type="term" value="F:NADH dehydrogenase (quinone) (non-electrogenic) activity"/>
    <property type="evidence" value="ECO:0007669"/>
    <property type="project" value="UniProtKB-EC"/>
</dbReference>
<evidence type="ECO:0000256" key="11">
    <source>
        <dbReference type="ARBA" id="ARBA00023002"/>
    </source>
</evidence>
<feature type="domain" description="FAD/NAD(P)-binding" evidence="16">
    <location>
        <begin position="18"/>
        <end position="341"/>
    </location>
</feature>
<gene>
    <name evidence="17" type="ORF">GII30_01360</name>
</gene>
<organism evidence="17">
    <name type="scientific">Gordonia amarae</name>
    <dbReference type="NCBI Taxonomy" id="36821"/>
    <lineage>
        <taxon>Bacteria</taxon>
        <taxon>Bacillati</taxon>
        <taxon>Actinomycetota</taxon>
        <taxon>Actinomycetes</taxon>
        <taxon>Mycobacteriales</taxon>
        <taxon>Gordoniaceae</taxon>
        <taxon>Gordonia</taxon>
    </lineage>
</organism>
<dbReference type="GO" id="GO:0005886">
    <property type="term" value="C:plasma membrane"/>
    <property type="evidence" value="ECO:0007669"/>
    <property type="project" value="UniProtKB-SubCell"/>
</dbReference>
<keyword evidence="10" id="KW-1133">Transmembrane helix</keyword>
<dbReference type="PANTHER" id="PTHR43706:SF47">
    <property type="entry name" value="EXTERNAL NADH-UBIQUINONE OXIDOREDUCTASE 1, MITOCHONDRIAL-RELATED"/>
    <property type="match status" value="1"/>
</dbReference>
<evidence type="ECO:0000256" key="5">
    <source>
        <dbReference type="ARBA" id="ARBA00022475"/>
    </source>
</evidence>
<dbReference type="InterPro" id="IPR045024">
    <property type="entry name" value="NDH-2"/>
</dbReference>
<evidence type="ECO:0000259" key="16">
    <source>
        <dbReference type="Pfam" id="PF07992"/>
    </source>
</evidence>
<dbReference type="SUPFAM" id="SSF51905">
    <property type="entry name" value="FAD/NAD(P)-binding domain"/>
    <property type="match status" value="1"/>
</dbReference>
<dbReference type="Pfam" id="PF07992">
    <property type="entry name" value="Pyr_redox_2"/>
    <property type="match status" value="1"/>
</dbReference>
<keyword evidence="8" id="KW-0812">Transmembrane</keyword>
<evidence type="ECO:0000256" key="6">
    <source>
        <dbReference type="ARBA" id="ARBA00022519"/>
    </source>
</evidence>
<comment type="cofactor">
    <cofactor evidence="1">
        <name>FAD</name>
        <dbReference type="ChEBI" id="CHEBI:57692"/>
    </cofactor>
</comment>
<proteinExistence type="inferred from homology"/>
<evidence type="ECO:0000256" key="3">
    <source>
        <dbReference type="ARBA" id="ARBA00005272"/>
    </source>
</evidence>
<evidence type="ECO:0000256" key="14">
    <source>
        <dbReference type="ARBA" id="ARBA00047599"/>
    </source>
</evidence>
<keyword evidence="13" id="KW-0472">Membrane</keyword>
<dbReference type="PANTHER" id="PTHR43706">
    <property type="entry name" value="NADH DEHYDROGENASE"/>
    <property type="match status" value="1"/>
</dbReference>
<keyword evidence="5" id="KW-1003">Cell membrane</keyword>
<evidence type="ECO:0000256" key="15">
    <source>
        <dbReference type="ARBA" id="ARBA00052097"/>
    </source>
</evidence>
<dbReference type="Gene3D" id="3.50.50.100">
    <property type="match status" value="1"/>
</dbReference>
<comment type="similarity">
    <text evidence="3">Belongs to the NADH dehydrogenase family.</text>
</comment>
<evidence type="ECO:0000256" key="12">
    <source>
        <dbReference type="ARBA" id="ARBA00023027"/>
    </source>
</evidence>
<dbReference type="EC" id="1.6.5.9" evidence="4"/>
<keyword evidence="12" id="KW-0520">NAD</keyword>
<evidence type="ECO:0000256" key="4">
    <source>
        <dbReference type="ARBA" id="ARBA00012637"/>
    </source>
</evidence>
<dbReference type="InterPro" id="IPR023753">
    <property type="entry name" value="FAD/NAD-binding_dom"/>
</dbReference>
<dbReference type="RefSeq" id="WP_005189089.1">
    <property type="nucleotide sequence ID" value="NZ_CP045804.1"/>
</dbReference>
<evidence type="ECO:0000256" key="10">
    <source>
        <dbReference type="ARBA" id="ARBA00022989"/>
    </source>
</evidence>
<dbReference type="FunFam" id="3.50.50.100:FF:000011">
    <property type="entry name" value="Membrane NADH dehydrogenase"/>
    <property type="match status" value="1"/>
</dbReference>
<comment type="catalytic activity">
    <reaction evidence="14">
        <text>a quinone + NADH + H(+) = a quinol + NAD(+)</text>
        <dbReference type="Rhea" id="RHEA:46160"/>
        <dbReference type="ChEBI" id="CHEBI:15378"/>
        <dbReference type="ChEBI" id="CHEBI:24646"/>
        <dbReference type="ChEBI" id="CHEBI:57540"/>
        <dbReference type="ChEBI" id="CHEBI:57945"/>
        <dbReference type="ChEBI" id="CHEBI:132124"/>
        <dbReference type="EC" id="1.6.5.9"/>
    </reaction>
</comment>
<dbReference type="AlphaFoldDB" id="A0A857KT30"/>
<evidence type="ECO:0000256" key="2">
    <source>
        <dbReference type="ARBA" id="ARBA00004377"/>
    </source>
</evidence>
<dbReference type="InterPro" id="IPR036188">
    <property type="entry name" value="FAD/NAD-bd_sf"/>
</dbReference>
<evidence type="ECO:0000256" key="8">
    <source>
        <dbReference type="ARBA" id="ARBA00022692"/>
    </source>
</evidence>
<evidence type="ECO:0000256" key="7">
    <source>
        <dbReference type="ARBA" id="ARBA00022630"/>
    </source>
</evidence>
<name>A0A857KT30_9ACTN</name>
<dbReference type="EMBL" id="CP045810">
    <property type="protein sequence ID" value="QHN38013.1"/>
    <property type="molecule type" value="Genomic_DNA"/>
</dbReference>
<accession>A0A857KT30</accession>
<dbReference type="PRINTS" id="PR00368">
    <property type="entry name" value="FADPNR"/>
</dbReference>
<sequence length="464" mass="49750">MSAAATPPAQATTTARHHVVVIGSGFGGLTAARELAKADVDVTVIAKTTHHLFQPLLYQVATGIISEGQIAPPFRVVRRKQKNLTVVLGEVEDIDISAKTVTSRLLERVTTTSYDSIIIAAGAGQSYFGNDRFAEFAPGLKTIDDALELRGRILGAFEQAELSDDPEERDRLLTFVVVGAGATGVEMAGQIAEMARKTLKGTFRNIDSTTARVILLDGAPVVLPPYGGKLSRKAAEKLAKLGVEVQLGAMVVDMDYDGLVVKDSDGTTRRIESQCKVWSAGVSASPLGKQLEAQSEVELDRAGRVKVLPDLTIPGHPEVFVVGDMAFVDGVPGMAQGAIQGARYATDAIKAGLSGATAQSRKPFSYWDKGSMATIARLSAVAQIPIPGTKKKIEIAGFLAWLGWLFLHLMYLVGHRSRFTTFIDWTLAFTTRSRSQLAITEQQVFGRSAIARLEQRSGEGKEVA</sequence>
<dbReference type="PRINTS" id="PR00411">
    <property type="entry name" value="PNDRDTASEI"/>
</dbReference>
<reference evidence="17" key="1">
    <citation type="journal article" date="2021" name="Nat. Microbiol.">
        <title>Cocultivation of an ultrasmall environmental parasitic bacterium with lytic ability against bacteria associated with wastewater foams.</title>
        <authorList>
            <person name="Batinovic S."/>
            <person name="Rose J.J.A."/>
            <person name="Ratcliffe J."/>
            <person name="Seviour R.J."/>
            <person name="Petrovski S."/>
        </authorList>
    </citation>
    <scope>NUCLEOTIDE SEQUENCE</scope>
    <source>
        <strain evidence="17">CON44</strain>
    </source>
</reference>
<keyword evidence="6" id="KW-0997">Cell inner membrane</keyword>
<comment type="subcellular location">
    <subcellularLocation>
        <location evidence="2">Cell inner membrane</location>
        <topology evidence="2">Single-pass membrane protein</topology>
    </subcellularLocation>
</comment>
<keyword evidence="7" id="KW-0285">Flavoprotein</keyword>
<evidence type="ECO:0000256" key="1">
    <source>
        <dbReference type="ARBA" id="ARBA00001974"/>
    </source>
</evidence>
<protein>
    <recommendedName>
        <fullName evidence="4">NADH:ubiquinone reductase (non-electrogenic)</fullName>
        <ecNumber evidence="4">1.6.5.9</ecNumber>
    </recommendedName>
</protein>
<evidence type="ECO:0000313" key="17">
    <source>
        <dbReference type="EMBL" id="QHN38013.1"/>
    </source>
</evidence>